<evidence type="ECO:0000313" key="3">
    <source>
        <dbReference type="EMBL" id="CAI3986854.1"/>
    </source>
</evidence>
<dbReference type="PROSITE" id="PS51375">
    <property type="entry name" value="PPR"/>
    <property type="match status" value="1"/>
</dbReference>
<feature type="compositionally biased region" description="Basic residues" evidence="2">
    <location>
        <begin position="345"/>
        <end position="355"/>
    </location>
</feature>
<feature type="compositionally biased region" description="Basic and acidic residues" evidence="2">
    <location>
        <begin position="461"/>
        <end position="473"/>
    </location>
</feature>
<feature type="region of interest" description="Disordered" evidence="2">
    <location>
        <begin position="598"/>
        <end position="738"/>
    </location>
</feature>
<feature type="repeat" description="PPR" evidence="1">
    <location>
        <begin position="830"/>
        <end position="864"/>
    </location>
</feature>
<dbReference type="AlphaFoldDB" id="A0A9P1FRH7"/>
<gene>
    <name evidence="3" type="ORF">C1SCF055_LOCUS14171</name>
</gene>
<dbReference type="InterPro" id="IPR002885">
    <property type="entry name" value="PPR_rpt"/>
</dbReference>
<feature type="compositionally biased region" description="Basic and acidic residues" evidence="2">
    <location>
        <begin position="627"/>
        <end position="682"/>
    </location>
</feature>
<feature type="compositionally biased region" description="Basic and acidic residues" evidence="2">
    <location>
        <begin position="691"/>
        <end position="701"/>
    </location>
</feature>
<dbReference type="InterPro" id="IPR011990">
    <property type="entry name" value="TPR-like_helical_dom_sf"/>
</dbReference>
<evidence type="ECO:0000256" key="2">
    <source>
        <dbReference type="SAM" id="MobiDB-lite"/>
    </source>
</evidence>
<proteinExistence type="predicted"/>
<dbReference type="EMBL" id="CAMXCT030001113">
    <property type="protein sequence ID" value="CAL4774166.1"/>
    <property type="molecule type" value="Genomic_DNA"/>
</dbReference>
<dbReference type="GO" id="GO:0032259">
    <property type="term" value="P:methylation"/>
    <property type="evidence" value="ECO:0007669"/>
    <property type="project" value="UniProtKB-KW"/>
</dbReference>
<dbReference type="EMBL" id="CAMXCT020001113">
    <property type="protein sequence ID" value="CAL1140229.1"/>
    <property type="molecule type" value="Genomic_DNA"/>
</dbReference>
<sequence length="1160" mass="127005">MSADRALQELAEQVEDPNSRLRLGEVGPFVVAAHLDRDVIKSDQVKVGSMADAYLASHLEGEDYELPGQAGSWTAESASVHDSDEADPDQLIKKAHATVGTRWGSSRMEHGSLQAESHFRSTCPHSKEDGTLAAWAIPYEKQPMYTFYEKNSEEAAKEPIIRLPEEKRKVTMTASFHLTRHPASGTDVLKGKIPPAGGVKAYAADTWLDKEHLGMKDPTLRPGDADLQETIKKKAAKAEPLAEFEEPATPAAGGLAGVGGAATVAVPRPTSAASEASRSEASDASESKKKKKGKKKGKEEQQSSTEQSASATLSAESSKMEAEASHAKTDSMTEADAESEAGKKEKPKKKGKKKTGSGEGAEEMGQTGESFHSMASATSAASQASALTDESEADSPKAKKKPKAKPSAKKEAQPSKLEIPKEGGETGSRKGSDVTTSDTEVVVPKAGGSSPKPTDSGRPSPKKDRSRSPKPEGPDLGGKEVQNLEGLGANFATQFCWAGMYGGMSGTGLRPRWKDNPRLPALVGKQSTDDLHTPCYVRHAYRVGTVAVGPPYQLREKMDAMSPAWSALRVLDLSIEKADWVRSYSKILKEHSRKLGPAQGIREMNRTVSLPKVGASRPKPRPVLRARSAEAKKDRRTSPGKDTSVERRRETERLDVDSTRRIDVDPKRKDTKEDKKKKDKDKDKKKKEKKDKKGEEDEDGKKKKKDKKKKDKKDKHQSEAQEEEPEVEEPIEAPESFETMPSVGTWLMSFTEDMLLRPVSVESPTSVAESLYSATFGVEAFVADALLSAAFGQLTPEAVEDLTDEIIAEQADQERFGFRLWLGLHSPHYAAIAYNKLLQAASAQRRWQQALAVLAMMERRQVAPTMSTLGSALTACERVSRWRLALFILHQAVEDRYPWRHLEPNLICFNSVIASCQHTAMWHWSLHLLSTAQQRHLFPDAVSVTSALRCAQRYVGDGLAGLLSELRRARLVPDSLMLEVSEALMAKGKNWAEALQRLDVEGLNLVSLNSFLVMLQRGGAPWQLALQLFQKSSVDAISISSMVAIQEDCQQLPALLGCVPLLQRRLAQMLRDVALPQMHCSNGKSVAINGFDLLAALGLMPMPSRRALEAKTLRLLQHDLAALDHRTSHLEEMPTAGTLLTRELMRWEKVLELGGARGIT</sequence>
<dbReference type="Proteomes" id="UP001152797">
    <property type="component" value="Unassembled WGS sequence"/>
</dbReference>
<keyword evidence="5" id="KW-1185">Reference proteome</keyword>
<dbReference type="Gene3D" id="1.25.40.10">
    <property type="entry name" value="Tetratricopeptide repeat domain"/>
    <property type="match status" value="1"/>
</dbReference>
<feature type="compositionally biased region" description="Basic residues" evidence="2">
    <location>
        <begin position="702"/>
        <end position="713"/>
    </location>
</feature>
<evidence type="ECO:0000256" key="1">
    <source>
        <dbReference type="PROSITE-ProRule" id="PRU00708"/>
    </source>
</evidence>
<protein>
    <submittedName>
        <fullName evidence="4">N-lysine methyltransferase SETD6</fullName>
    </submittedName>
</protein>
<keyword evidence="4" id="KW-0808">Transferase</keyword>
<feature type="compositionally biased region" description="Low complexity" evidence="2">
    <location>
        <begin position="370"/>
        <end position="386"/>
    </location>
</feature>
<dbReference type="GO" id="GO:0008168">
    <property type="term" value="F:methyltransferase activity"/>
    <property type="evidence" value="ECO:0007669"/>
    <property type="project" value="UniProtKB-KW"/>
</dbReference>
<dbReference type="OrthoDB" id="448178at2759"/>
<feature type="compositionally biased region" description="Acidic residues" evidence="2">
    <location>
        <begin position="720"/>
        <end position="732"/>
    </location>
</feature>
<feature type="region of interest" description="Disordered" evidence="2">
    <location>
        <begin position="268"/>
        <end position="481"/>
    </location>
</feature>
<feature type="compositionally biased region" description="Basic residues" evidence="2">
    <location>
        <begin position="398"/>
        <end position="407"/>
    </location>
</feature>
<dbReference type="EMBL" id="CAMXCT010001113">
    <property type="protein sequence ID" value="CAI3986854.1"/>
    <property type="molecule type" value="Genomic_DNA"/>
</dbReference>
<feature type="compositionally biased region" description="Basic and acidic residues" evidence="2">
    <location>
        <begin position="408"/>
        <end position="432"/>
    </location>
</feature>
<name>A0A9P1FRH7_9DINO</name>
<feature type="region of interest" description="Disordered" evidence="2">
    <location>
        <begin position="66"/>
        <end position="86"/>
    </location>
</feature>
<accession>A0A9P1FRH7</accession>
<reference evidence="4 5" key="2">
    <citation type="submission" date="2024-05" db="EMBL/GenBank/DDBJ databases">
        <authorList>
            <person name="Chen Y."/>
            <person name="Shah S."/>
            <person name="Dougan E. K."/>
            <person name="Thang M."/>
            <person name="Chan C."/>
        </authorList>
    </citation>
    <scope>NUCLEOTIDE SEQUENCE [LARGE SCALE GENOMIC DNA]</scope>
</reference>
<dbReference type="GO" id="GO:0003729">
    <property type="term" value="F:mRNA binding"/>
    <property type="evidence" value="ECO:0007669"/>
    <property type="project" value="TreeGrafter"/>
</dbReference>
<organism evidence="3">
    <name type="scientific">Cladocopium goreaui</name>
    <dbReference type="NCBI Taxonomy" id="2562237"/>
    <lineage>
        <taxon>Eukaryota</taxon>
        <taxon>Sar</taxon>
        <taxon>Alveolata</taxon>
        <taxon>Dinophyceae</taxon>
        <taxon>Suessiales</taxon>
        <taxon>Symbiodiniaceae</taxon>
        <taxon>Cladocopium</taxon>
    </lineage>
</organism>
<comment type="caution">
    <text evidence="3">The sequence shown here is derived from an EMBL/GenBank/DDBJ whole genome shotgun (WGS) entry which is preliminary data.</text>
</comment>
<feature type="compositionally biased region" description="Basic and acidic residues" evidence="2">
    <location>
        <begin position="318"/>
        <end position="331"/>
    </location>
</feature>
<evidence type="ECO:0000313" key="4">
    <source>
        <dbReference type="EMBL" id="CAL4774166.1"/>
    </source>
</evidence>
<feature type="compositionally biased region" description="Low complexity" evidence="2">
    <location>
        <begin position="302"/>
        <end position="317"/>
    </location>
</feature>
<feature type="compositionally biased region" description="Basic and acidic residues" evidence="2">
    <location>
        <begin position="277"/>
        <end position="287"/>
    </location>
</feature>
<feature type="compositionally biased region" description="Low complexity" evidence="2">
    <location>
        <begin position="433"/>
        <end position="443"/>
    </location>
</feature>
<dbReference type="PANTHER" id="PTHR47938:SF35">
    <property type="entry name" value="PENTATRICOPEPTIDE REPEAT-CONTAINING PROTEIN 4, MITOCHONDRIAL-RELATED"/>
    <property type="match status" value="1"/>
</dbReference>
<keyword evidence="4" id="KW-0489">Methyltransferase</keyword>
<evidence type="ECO:0000313" key="5">
    <source>
        <dbReference type="Proteomes" id="UP001152797"/>
    </source>
</evidence>
<dbReference type="PANTHER" id="PTHR47938">
    <property type="entry name" value="RESPIRATORY COMPLEX I CHAPERONE (CIA84), PUTATIVE (AFU_ORTHOLOGUE AFUA_2G06020)-RELATED"/>
    <property type="match status" value="1"/>
</dbReference>
<reference evidence="3" key="1">
    <citation type="submission" date="2022-10" db="EMBL/GenBank/DDBJ databases">
        <authorList>
            <person name="Chen Y."/>
            <person name="Dougan E. K."/>
            <person name="Chan C."/>
            <person name="Rhodes N."/>
            <person name="Thang M."/>
        </authorList>
    </citation>
    <scope>NUCLEOTIDE SEQUENCE</scope>
</reference>